<gene>
    <name evidence="8" type="primary">LOC107418332</name>
</gene>
<feature type="binding site" description="axial binding residue" evidence="4">
    <location>
        <position position="449"/>
    </location>
    <ligand>
        <name>heme</name>
        <dbReference type="ChEBI" id="CHEBI:30413"/>
    </ligand>
    <ligandPart>
        <name>Fe</name>
        <dbReference type="ChEBI" id="CHEBI:18248"/>
    </ligandPart>
</feature>
<dbReference type="PRINTS" id="PR00385">
    <property type="entry name" value="P450"/>
</dbReference>
<evidence type="ECO:0000256" key="3">
    <source>
        <dbReference type="ARBA" id="ARBA00023004"/>
    </source>
</evidence>
<organism evidence="7 8">
    <name type="scientific">Ziziphus jujuba</name>
    <name type="common">Chinese jujube</name>
    <name type="synonym">Ziziphus sativa</name>
    <dbReference type="NCBI Taxonomy" id="326968"/>
    <lineage>
        <taxon>Eukaryota</taxon>
        <taxon>Viridiplantae</taxon>
        <taxon>Streptophyta</taxon>
        <taxon>Embryophyta</taxon>
        <taxon>Tracheophyta</taxon>
        <taxon>Spermatophyta</taxon>
        <taxon>Magnoliopsida</taxon>
        <taxon>eudicotyledons</taxon>
        <taxon>Gunneridae</taxon>
        <taxon>Pentapetalae</taxon>
        <taxon>rosids</taxon>
        <taxon>fabids</taxon>
        <taxon>Rosales</taxon>
        <taxon>Rhamnaceae</taxon>
        <taxon>Paliureae</taxon>
        <taxon>Ziziphus</taxon>
    </lineage>
</organism>
<evidence type="ECO:0000256" key="4">
    <source>
        <dbReference type="PIRSR" id="PIRSR602401-1"/>
    </source>
</evidence>
<evidence type="ECO:0000313" key="7">
    <source>
        <dbReference type="Proteomes" id="UP001652623"/>
    </source>
</evidence>
<dbReference type="GO" id="GO:0020037">
    <property type="term" value="F:heme binding"/>
    <property type="evidence" value="ECO:0007669"/>
    <property type="project" value="InterPro"/>
</dbReference>
<reference evidence="8" key="2">
    <citation type="submission" date="2025-08" db="UniProtKB">
        <authorList>
            <consortium name="RefSeq"/>
        </authorList>
    </citation>
    <scope>IDENTIFICATION</scope>
    <source>
        <tissue evidence="8">Seedling</tissue>
    </source>
</reference>
<dbReference type="RefSeq" id="XP_015882500.2">
    <property type="nucleotide sequence ID" value="XM_016027014.4"/>
</dbReference>
<dbReference type="Gene3D" id="1.10.630.10">
    <property type="entry name" value="Cytochrome P450"/>
    <property type="match status" value="1"/>
</dbReference>
<dbReference type="InterPro" id="IPR036396">
    <property type="entry name" value="Cyt_P450_sf"/>
</dbReference>
<dbReference type="KEGG" id="zju:107418332"/>
<accession>A0A6P4A9V6</accession>
<keyword evidence="6" id="KW-0472">Membrane</keyword>
<keyword evidence="7" id="KW-1185">Reference proteome</keyword>
<name>A0A6P4A9V6_ZIZJJ</name>
<dbReference type="GO" id="GO:0016705">
    <property type="term" value="F:oxidoreductase activity, acting on paired donors, with incorporation or reduction of molecular oxygen"/>
    <property type="evidence" value="ECO:0007669"/>
    <property type="project" value="InterPro"/>
</dbReference>
<evidence type="ECO:0000256" key="2">
    <source>
        <dbReference type="ARBA" id="ARBA00022723"/>
    </source>
</evidence>
<dbReference type="GO" id="GO:0005506">
    <property type="term" value="F:iron ion binding"/>
    <property type="evidence" value="ECO:0007669"/>
    <property type="project" value="InterPro"/>
</dbReference>
<keyword evidence="5" id="KW-0560">Oxidoreductase</keyword>
<comment type="similarity">
    <text evidence="1 5">Belongs to the cytochrome P450 family.</text>
</comment>
<keyword evidence="3 4" id="KW-0408">Iron</keyword>
<dbReference type="InterPro" id="IPR002401">
    <property type="entry name" value="Cyt_P450_E_grp-I"/>
</dbReference>
<proteinExistence type="inferred from homology"/>
<dbReference type="PANTHER" id="PTHR47955:SF15">
    <property type="entry name" value="CYTOCHROME P450 71A2-LIKE"/>
    <property type="match status" value="1"/>
</dbReference>
<dbReference type="InterPro" id="IPR017972">
    <property type="entry name" value="Cyt_P450_CS"/>
</dbReference>
<dbReference type="Pfam" id="PF00067">
    <property type="entry name" value="p450"/>
    <property type="match status" value="1"/>
</dbReference>
<feature type="transmembrane region" description="Helical" evidence="6">
    <location>
        <begin position="6"/>
        <end position="24"/>
    </location>
</feature>
<dbReference type="InParanoid" id="A0A6P4A9V6"/>
<protein>
    <submittedName>
        <fullName evidence="8">Cytochrome P450 736A117</fullName>
    </submittedName>
</protein>
<evidence type="ECO:0000256" key="6">
    <source>
        <dbReference type="SAM" id="Phobius"/>
    </source>
</evidence>
<dbReference type="PRINTS" id="PR00463">
    <property type="entry name" value="EP450I"/>
</dbReference>
<dbReference type="PROSITE" id="PS00086">
    <property type="entry name" value="CYTOCHROME_P450"/>
    <property type="match status" value="1"/>
</dbReference>
<comment type="cofactor">
    <cofactor evidence="4">
        <name>heme</name>
        <dbReference type="ChEBI" id="CHEBI:30413"/>
    </cofactor>
</comment>
<dbReference type="InterPro" id="IPR001128">
    <property type="entry name" value="Cyt_P450"/>
</dbReference>
<keyword evidence="2 4" id="KW-0479">Metal-binding</keyword>
<evidence type="ECO:0000256" key="5">
    <source>
        <dbReference type="RuleBase" id="RU000461"/>
    </source>
</evidence>
<keyword evidence="6" id="KW-1133">Transmembrane helix</keyword>
<keyword evidence="4 5" id="KW-0349">Heme</keyword>
<dbReference type="CDD" id="cd11072">
    <property type="entry name" value="CYP71-like"/>
    <property type="match status" value="1"/>
</dbReference>
<dbReference type="Proteomes" id="UP001652623">
    <property type="component" value="Chromosome 2"/>
</dbReference>
<reference evidence="7" key="1">
    <citation type="submission" date="2025-05" db="UniProtKB">
        <authorList>
            <consortium name="RefSeq"/>
        </authorList>
    </citation>
    <scope>NUCLEOTIDE SEQUENCE [LARGE SCALE GENOMIC DNA]</scope>
</reference>
<keyword evidence="6" id="KW-0812">Transmembrane</keyword>
<dbReference type="PANTHER" id="PTHR47955">
    <property type="entry name" value="CYTOCHROME P450 FAMILY 71 PROTEIN"/>
    <property type="match status" value="1"/>
</dbReference>
<keyword evidence="5" id="KW-0503">Monooxygenase</keyword>
<dbReference type="GO" id="GO:0004497">
    <property type="term" value="F:monooxygenase activity"/>
    <property type="evidence" value="ECO:0007669"/>
    <property type="project" value="UniProtKB-KW"/>
</dbReference>
<evidence type="ECO:0000256" key="1">
    <source>
        <dbReference type="ARBA" id="ARBA00010617"/>
    </source>
</evidence>
<sequence length="507" mass="57877">MLETLFVSAIPFLFFTIFLIKWYFFTTQPTHKNPPPSPPAFPILGNLHQLSGSYPHRKLQKLAHQYGPLMLLHFGSRPVLIVSSSDSAREIMKTHDTNFLNRPKSYIDVRLRYHGKDVTTARYGESWRQMKSLCTLQLLSNKRVRSFRTIREEEVALFVESIIKRQSLAVNLSEMFAFLSNDVICRVAFGKKYSRDETGNMVNKVLSQLKKLLGGFYVGDYIPWLAWIHCLSGVDAQVEKLNDEFNKFLDGVVEEHGNNFNIKEKKLYEDGDQDNKDFVDVLLELQRDEMAGFNLDKEHMKGLIFNMFVDGSGTSATVLEWAMAELLRHPRVMKKLQEEVMEISNGKPDITENDLDKMHYLKAVIKETVRLYPPVPLLIPRESAQDINIKGYDIAAGTMVITNAWALGRDPNLWEKPEEFVPERFLDSSIDFKGQDFQLIPFGSGRRGCPGILFAMVANELLLANLVHKFDWSLPDGAKPQDLDMTECAGSTIHRKVPLLAVATPRC</sequence>
<dbReference type="AlphaFoldDB" id="A0A6P4A9V6"/>
<dbReference type="GeneID" id="107418332"/>
<dbReference type="SUPFAM" id="SSF48264">
    <property type="entry name" value="Cytochrome P450"/>
    <property type="match status" value="1"/>
</dbReference>
<evidence type="ECO:0000313" key="8">
    <source>
        <dbReference type="RefSeq" id="XP_015882500.2"/>
    </source>
</evidence>